<evidence type="ECO:0000256" key="2">
    <source>
        <dbReference type="ARBA" id="ARBA00006432"/>
    </source>
</evidence>
<feature type="region of interest" description="Disordered" evidence="5">
    <location>
        <begin position="1028"/>
        <end position="1048"/>
    </location>
</feature>
<dbReference type="PROSITE" id="PS00455">
    <property type="entry name" value="AMP_BINDING"/>
    <property type="match status" value="2"/>
</dbReference>
<dbReference type="NCBIfam" id="NF003417">
    <property type="entry name" value="PRK04813.1"/>
    <property type="match status" value="2"/>
</dbReference>
<proteinExistence type="inferred from homology"/>
<dbReference type="SUPFAM" id="SSF56801">
    <property type="entry name" value="Acetyl-CoA synthetase-like"/>
    <property type="match status" value="2"/>
</dbReference>
<evidence type="ECO:0000256" key="5">
    <source>
        <dbReference type="SAM" id="MobiDB-lite"/>
    </source>
</evidence>
<dbReference type="KEGG" id="slom:PXH66_02450"/>
<dbReference type="InterPro" id="IPR025110">
    <property type="entry name" value="AMP-bd_C"/>
</dbReference>
<dbReference type="Gene3D" id="3.30.300.30">
    <property type="match status" value="2"/>
</dbReference>
<dbReference type="PROSITE" id="PS00012">
    <property type="entry name" value="PHOSPHOPANTETHEINE"/>
    <property type="match status" value="1"/>
</dbReference>
<dbReference type="Gene3D" id="3.40.50.12780">
    <property type="entry name" value="N-terminal domain of ligase-like"/>
    <property type="match status" value="1"/>
</dbReference>
<dbReference type="CDD" id="cd05930">
    <property type="entry name" value="A_NRPS"/>
    <property type="match status" value="1"/>
</dbReference>
<dbReference type="Gene3D" id="2.30.38.10">
    <property type="entry name" value="Luciferase, Domain 3"/>
    <property type="match status" value="1"/>
</dbReference>
<keyword evidence="8" id="KW-1185">Reference proteome</keyword>
<reference evidence="7" key="1">
    <citation type="submission" date="2023-03" db="EMBL/GenBank/DDBJ databases">
        <title>Lomoglobus Profundus gen. nov., sp. nov., a novel member of the phylum Verrucomicrobia, isolated from deep-marine sediment of South China Sea.</title>
        <authorList>
            <person name="Ahmad T."/>
            <person name="Ishaq S.E."/>
            <person name="Wang F."/>
        </authorList>
    </citation>
    <scope>NUCLEOTIDE SEQUENCE</scope>
    <source>
        <strain evidence="7">LMO-M01</strain>
    </source>
</reference>
<dbReference type="RefSeq" id="WP_330930236.1">
    <property type="nucleotide sequence ID" value="NZ_CP119075.1"/>
</dbReference>
<dbReference type="InterPro" id="IPR020806">
    <property type="entry name" value="PKS_PP-bd"/>
</dbReference>
<evidence type="ECO:0000259" key="6">
    <source>
        <dbReference type="PROSITE" id="PS50075"/>
    </source>
</evidence>
<dbReference type="InterPro" id="IPR009081">
    <property type="entry name" value="PP-bd_ACP"/>
</dbReference>
<comment type="cofactor">
    <cofactor evidence="1">
        <name>pantetheine 4'-phosphate</name>
        <dbReference type="ChEBI" id="CHEBI:47942"/>
    </cofactor>
</comment>
<dbReference type="InterPro" id="IPR044894">
    <property type="entry name" value="TubC_N_sf"/>
</dbReference>
<dbReference type="Gene3D" id="3.30.559.10">
    <property type="entry name" value="Chloramphenicol acetyltransferase-like domain"/>
    <property type="match status" value="2"/>
</dbReference>
<dbReference type="NCBIfam" id="TIGR01733">
    <property type="entry name" value="AA-adenyl-dom"/>
    <property type="match status" value="2"/>
</dbReference>
<dbReference type="CDD" id="cd17643">
    <property type="entry name" value="A_NRPS_Cytc1-like"/>
    <property type="match status" value="1"/>
</dbReference>
<dbReference type="Gene3D" id="1.10.1200.10">
    <property type="entry name" value="ACP-like"/>
    <property type="match status" value="2"/>
</dbReference>
<dbReference type="InterPro" id="IPR006162">
    <property type="entry name" value="Ppantetheine_attach_site"/>
</dbReference>
<keyword evidence="3" id="KW-0596">Phosphopantetheine</keyword>
<dbReference type="InterPro" id="IPR045851">
    <property type="entry name" value="AMP-bd_C_sf"/>
</dbReference>
<dbReference type="Pfam" id="PF18563">
    <property type="entry name" value="TubC_N"/>
    <property type="match status" value="1"/>
</dbReference>
<dbReference type="Pfam" id="PF00668">
    <property type="entry name" value="Condensation"/>
    <property type="match status" value="2"/>
</dbReference>
<dbReference type="CDD" id="cd19531">
    <property type="entry name" value="LCL_NRPS-like"/>
    <property type="match status" value="2"/>
</dbReference>
<dbReference type="Proteomes" id="UP001218638">
    <property type="component" value="Chromosome"/>
</dbReference>
<dbReference type="InterPro" id="IPR010071">
    <property type="entry name" value="AA_adenyl_dom"/>
</dbReference>
<dbReference type="PANTHER" id="PTHR45527">
    <property type="entry name" value="NONRIBOSOMAL PEPTIDE SYNTHETASE"/>
    <property type="match status" value="1"/>
</dbReference>
<feature type="domain" description="Carrier" evidence="6">
    <location>
        <begin position="1049"/>
        <end position="1124"/>
    </location>
</feature>
<dbReference type="InterPro" id="IPR023213">
    <property type="entry name" value="CAT-like_dom_sf"/>
</dbReference>
<protein>
    <submittedName>
        <fullName evidence="7">Amino acid adenylation domain-containing protein</fullName>
    </submittedName>
</protein>
<dbReference type="FunFam" id="2.30.38.10:FF:000001">
    <property type="entry name" value="Non-ribosomal peptide synthetase PvdI"/>
    <property type="match status" value="2"/>
</dbReference>
<dbReference type="InterPro" id="IPR042099">
    <property type="entry name" value="ANL_N_sf"/>
</dbReference>
<dbReference type="InterPro" id="IPR001242">
    <property type="entry name" value="Condensation_dom"/>
</dbReference>
<dbReference type="InterPro" id="IPR036736">
    <property type="entry name" value="ACP-like_sf"/>
</dbReference>
<dbReference type="Gene3D" id="1.10.10.1830">
    <property type="entry name" value="Non-ribosomal peptide synthase, adenylation domain"/>
    <property type="match status" value="1"/>
</dbReference>
<name>A0AAF0CP73_9BACT</name>
<dbReference type="PANTHER" id="PTHR45527:SF14">
    <property type="entry name" value="PLIPASTATIN SYNTHASE SUBUNIT B"/>
    <property type="match status" value="1"/>
</dbReference>
<dbReference type="FunFam" id="3.40.50.980:FF:000001">
    <property type="entry name" value="Non-ribosomal peptide synthetase"/>
    <property type="match status" value="2"/>
</dbReference>
<dbReference type="InterPro" id="IPR000873">
    <property type="entry name" value="AMP-dep_synth/lig_dom"/>
</dbReference>
<dbReference type="SMART" id="SM00823">
    <property type="entry name" value="PKS_PP"/>
    <property type="match status" value="2"/>
</dbReference>
<keyword evidence="4" id="KW-0597">Phosphoprotein</keyword>
<evidence type="ECO:0000256" key="1">
    <source>
        <dbReference type="ARBA" id="ARBA00001957"/>
    </source>
</evidence>
<dbReference type="InterPro" id="IPR041464">
    <property type="entry name" value="TubC_N"/>
</dbReference>
<dbReference type="SUPFAM" id="SSF52777">
    <property type="entry name" value="CoA-dependent acyltransferases"/>
    <property type="match status" value="4"/>
</dbReference>
<dbReference type="GO" id="GO:0043041">
    <property type="term" value="P:amino acid activation for nonribosomal peptide biosynthetic process"/>
    <property type="evidence" value="ECO:0007669"/>
    <property type="project" value="TreeGrafter"/>
</dbReference>
<dbReference type="Gene3D" id="3.30.559.30">
    <property type="entry name" value="Nonribosomal peptide synthetase, condensation domain"/>
    <property type="match status" value="2"/>
</dbReference>
<dbReference type="GO" id="GO:0044550">
    <property type="term" value="P:secondary metabolite biosynthetic process"/>
    <property type="evidence" value="ECO:0007669"/>
    <property type="project" value="UniProtKB-ARBA"/>
</dbReference>
<dbReference type="PROSITE" id="PS50075">
    <property type="entry name" value="CARRIER"/>
    <property type="match status" value="2"/>
</dbReference>
<dbReference type="FunFam" id="3.30.300.30:FF:000010">
    <property type="entry name" value="Enterobactin synthetase component F"/>
    <property type="match status" value="1"/>
</dbReference>
<dbReference type="GO" id="GO:0031177">
    <property type="term" value="F:phosphopantetheine binding"/>
    <property type="evidence" value="ECO:0007669"/>
    <property type="project" value="InterPro"/>
</dbReference>
<dbReference type="GO" id="GO:0003824">
    <property type="term" value="F:catalytic activity"/>
    <property type="evidence" value="ECO:0007669"/>
    <property type="project" value="InterPro"/>
</dbReference>
<dbReference type="FunFam" id="1.10.1200.10:FF:000005">
    <property type="entry name" value="Nonribosomal peptide synthetase 1"/>
    <property type="match status" value="1"/>
</dbReference>
<dbReference type="FunFam" id="3.30.300.30:FF:000015">
    <property type="entry name" value="Nonribosomal peptide synthase SidD"/>
    <property type="match status" value="1"/>
</dbReference>
<dbReference type="Pfam" id="PF00550">
    <property type="entry name" value="PP-binding"/>
    <property type="match status" value="2"/>
</dbReference>
<dbReference type="SUPFAM" id="SSF47336">
    <property type="entry name" value="ACP-like"/>
    <property type="match status" value="2"/>
</dbReference>
<evidence type="ECO:0000313" key="7">
    <source>
        <dbReference type="EMBL" id="WED65706.1"/>
    </source>
</evidence>
<dbReference type="Pfam" id="PF13193">
    <property type="entry name" value="AMP-binding_C"/>
    <property type="match status" value="1"/>
</dbReference>
<dbReference type="Pfam" id="PF00501">
    <property type="entry name" value="AMP-binding"/>
    <property type="match status" value="2"/>
</dbReference>
<dbReference type="EMBL" id="CP119075">
    <property type="protein sequence ID" value="WED65706.1"/>
    <property type="molecule type" value="Genomic_DNA"/>
</dbReference>
<organism evidence="7 8">
    <name type="scientific">Synoicihabitans lomoniglobus</name>
    <dbReference type="NCBI Taxonomy" id="2909285"/>
    <lineage>
        <taxon>Bacteria</taxon>
        <taxon>Pseudomonadati</taxon>
        <taxon>Verrucomicrobiota</taxon>
        <taxon>Opitutia</taxon>
        <taxon>Opitutales</taxon>
        <taxon>Opitutaceae</taxon>
        <taxon>Synoicihabitans</taxon>
    </lineage>
</organism>
<feature type="domain" description="Carrier" evidence="6">
    <location>
        <begin position="2092"/>
        <end position="2167"/>
    </location>
</feature>
<dbReference type="FunFam" id="3.40.50.12780:FF:000012">
    <property type="entry name" value="Non-ribosomal peptide synthetase"/>
    <property type="match status" value="2"/>
</dbReference>
<dbReference type="GO" id="GO:0005737">
    <property type="term" value="C:cytoplasm"/>
    <property type="evidence" value="ECO:0007669"/>
    <property type="project" value="TreeGrafter"/>
</dbReference>
<dbReference type="InterPro" id="IPR020845">
    <property type="entry name" value="AMP-binding_CS"/>
</dbReference>
<sequence length="2204" mass="241340">MSEAIASLLARLRAVGIQLRVEDQDKLRYRAPKGVLTPELAAEIKRHRAALIERLQTAAVGLNAPIPRLADAPHYALSQAQWRLWVIMQMQRDSTAYNVPLHLVFHGTLDGPRVERVFAAIVARHEALRTNFICIDGEPRQIIHPSIEVLVPLTDVSGQSDPESAARDRARQQTAAPFDLERETLFRLELVKLAADRHVLLLTLHHIVVDGTSFGILLREFGELYSAFTAGAPSPLAPLPLHYRDFAAWQNERLHDPALVPQSAFWRRQLGGDIPVLDLPADFPRPATLTHRGRELTFEFGAATTEGLLEYCRRGGATPFMGLVAVVKLLLHRYTGQTDLIVGSPMAGRTHPDLADQVGFYINTLALRTTVQPDADVATLLANVRDTVTAAFDHQDYPFDFLVNELDLPRDQSRSPLFDVMVTLQNQDETGAAMEGIQVSSFLEPSTTSKVDITFYFKVVGGRLKGAIEYNADIYAPDRIDRMAEHFRMLVEALPTAGTRPIAQINLLPPAERDRVLHEFNPTTPRPSGSGTLITRFEQQVRHSPDATALTWPGGDNVTYAELNHRANQVARELTLAGVVRETPVALYLDRSIELLVGLVGILKAGGAYLPVDPVYPPERIAFMLSDAQVPVILTHSSLQSSLPQNAARVLIVDELDYTGKVSTNPDAVAKAGDAAYIIYTSGSTGTPKGCIVPHRQAVRLFDATDPWFHFDATDVWTLFHSHAFDFSVWEIWGALLHGGRLVLVPHLTSRDPHAFLELLASERVTILNQTPSAFRQLATAEVATKEPAALALRTVIFGGEALDIGSLRSWWERHGDTSPQLVNMYGITETTVHVTYRPLSRADLHAAHRSVIGQAIPDLTLYVLDPYGEPAPIGVTGEIHVGGAGVARGYLNRAELTAARFVPDPFANEPGARLYKSGDLARWLPEGELEYLGRADHQVKVRGFRIELGEIEAALTAHPAVSGALVIAQTDAAADARLAAYFTTVSPAESPTTTALREHLRRRLPDYMVPPVLVVLDAFPLTPHGKIDRRALPDPANETAAPSKDRIAPRTPTETALAKIWSEILAIEQIGVTDSFFDLGGHSLKAVRIIARIRREIGHGLSIADLFAQPTIEALAAQLDQTGVMDNPAVAITAEFSGLSPAQRRLWIIEQMRPGTAAFNIAEAWQCHGALDAAKFQTAINAIVARHESLRTVFEGTQDAVNAIVRPAEKFAVESRDFSARSDAAAAAAQCLATIASEPFALATGPLFRAITLRINSDHHLVMLVMHHIISDGWSMELIMREIAALYNEGLSALDTLPPVTPYRHYAATQVRELTGASGHRGKQFWHQTLTGERETLALPTDFARPAVMGARGKSVAIHFPNSTFAHLQSIARTAECTVFMAIVALIKTLLYRYTGQSDLSVGTPVAGRDRAEWEHTVGFFINTVVLRDRIDPDADTSALLRQIRQTTLGAFAHQAYPFDQLVDDLQLERDLSRHPLFDVAVQYVPHDTPEPELKGLRVSPQVHDQIPLKCDLSFDFSEDNSGLVCGLTYNPELFSSDRMERMGSHLRTLAAAMFSAPDTPLAALPIMEPTEDQQVRQTFAHGETLPPATESLPAWFATTAKTHRDRAAVISPDQELTYAELNTRVELLATRLRAGGVQDGDVVGVMVERGPALPVSMLAVMRAGGIYLPLDPVLPPSRIEFLTTDGRVKLIITEARLVDRCPSHLPRLDWSEAKEDSVIESTLAFPRPTDRAYLIYTSGSTGQPKGVVVSHGAYANTARNQLNQLGLGPEDRTLQFANCSFDASVFEILGTLLTGAALIFAPVEILADPHQLPEFLRENRVTFAVLPPSLVRTFDRAPLPLRILLTAGEPANSADARHYAGDLTYINAYGPTEAAVCSTMEFVESNADLDSPTGVPIGIPLAGTELYVLDARLQPVPIGVDGEIYVAGQGLAEGYWHRPDLTAQAFVPHPFADNATARIYRTGDIGRWLPNGRIAFLGRRDNQIKLRGHRIETGEIEHALIAAPPIHEALVLLRRDRPEYPRLTAYLRRAPAAIIDIDSIRALLASQLPGYMIPDAFVVLDSWPQTPAGKIDRRALPAPDLTSTATEFVAPRDDVERLLAGIFGEVLQLDRVGIHDRFFQHGGNSLLALRAVTRIRDALRVELPVTLFFSHATVAKLGEALRAEPQAGAQINRVAAARAKLAAMTPAQKKALLAARQAASTS</sequence>
<evidence type="ECO:0000256" key="4">
    <source>
        <dbReference type="ARBA" id="ARBA00022553"/>
    </source>
</evidence>
<dbReference type="FunFam" id="3.40.50.980:FF:000002">
    <property type="entry name" value="Enterobactin synthetase component F"/>
    <property type="match status" value="1"/>
</dbReference>
<accession>A0AAF0CP73</accession>
<gene>
    <name evidence="7" type="ORF">PXH66_02450</name>
</gene>
<evidence type="ECO:0000313" key="8">
    <source>
        <dbReference type="Proteomes" id="UP001218638"/>
    </source>
</evidence>
<evidence type="ECO:0000256" key="3">
    <source>
        <dbReference type="ARBA" id="ARBA00022450"/>
    </source>
</evidence>
<dbReference type="Gene3D" id="3.40.50.980">
    <property type="match status" value="2"/>
</dbReference>
<comment type="similarity">
    <text evidence="2">Belongs to the ATP-dependent AMP-binding enzyme family.</text>
</comment>